<feature type="domain" description="DOC" evidence="7">
    <location>
        <begin position="6"/>
        <end position="191"/>
    </location>
</feature>
<dbReference type="GO" id="GO:0031145">
    <property type="term" value="P:anaphase-promoting complex-dependent catabolic process"/>
    <property type="evidence" value="ECO:0007669"/>
    <property type="project" value="InterPro"/>
</dbReference>
<evidence type="ECO:0000256" key="5">
    <source>
        <dbReference type="ARBA" id="ARBA00023306"/>
    </source>
</evidence>
<name>A0AAV5QZI5_PICKL</name>
<evidence type="ECO:0000256" key="4">
    <source>
        <dbReference type="ARBA" id="ARBA00022786"/>
    </source>
</evidence>
<dbReference type="PANTHER" id="PTHR12936:SF0">
    <property type="entry name" value="ANAPHASE-PROMOTING COMPLEX SUBUNIT 10"/>
    <property type="match status" value="1"/>
</dbReference>
<accession>A0AAV5QZI5</accession>
<comment type="similarity">
    <text evidence="1 6">Belongs to the APC10 family.</text>
</comment>
<organism evidence="8 9">
    <name type="scientific">Pichia kluyveri</name>
    <name type="common">Yeast</name>
    <dbReference type="NCBI Taxonomy" id="36015"/>
    <lineage>
        <taxon>Eukaryota</taxon>
        <taxon>Fungi</taxon>
        <taxon>Dikarya</taxon>
        <taxon>Ascomycota</taxon>
        <taxon>Saccharomycotina</taxon>
        <taxon>Pichiomycetes</taxon>
        <taxon>Pichiales</taxon>
        <taxon>Pichiaceae</taxon>
        <taxon>Pichia</taxon>
    </lineage>
</organism>
<evidence type="ECO:0000313" key="9">
    <source>
        <dbReference type="Proteomes" id="UP001378960"/>
    </source>
</evidence>
<keyword evidence="2 6" id="KW-0132">Cell division</keyword>
<sequence length="197" mass="22565">MEEPVDSVDHEEVIYLRGIQEMESEGLIDISNLASCEVSSSKQGCEINKLRDDLISTYWQSDGPQPHYLLIKFTKCVNISMISFYLNYSIDESYTPEKIKILAGSGEHDLIEVLNYEFFQPIGWQNINFQNICNNGLLKCYILKIKFISNHQNGKDCHVRGLKILSPINLNNFDSNQLDNDNIGFTSIKFKSESVVR</sequence>
<evidence type="ECO:0000313" key="8">
    <source>
        <dbReference type="EMBL" id="GMM44641.1"/>
    </source>
</evidence>
<dbReference type="Gene3D" id="2.60.120.260">
    <property type="entry name" value="Galactose-binding domain-like"/>
    <property type="match status" value="1"/>
</dbReference>
<dbReference type="Pfam" id="PF03256">
    <property type="entry name" value="ANAPC10"/>
    <property type="match status" value="1"/>
</dbReference>
<dbReference type="GO" id="GO:0070979">
    <property type="term" value="P:protein K11-linked ubiquitination"/>
    <property type="evidence" value="ECO:0007669"/>
    <property type="project" value="TreeGrafter"/>
</dbReference>
<dbReference type="InterPro" id="IPR008979">
    <property type="entry name" value="Galactose-bd-like_sf"/>
</dbReference>
<dbReference type="PIRSF" id="PIRSF028841">
    <property type="entry name" value="APC10_sub"/>
    <property type="match status" value="1"/>
</dbReference>
<dbReference type="GO" id="GO:0005680">
    <property type="term" value="C:anaphase-promoting complex"/>
    <property type="evidence" value="ECO:0007669"/>
    <property type="project" value="InterPro"/>
</dbReference>
<keyword evidence="5 6" id="KW-0131">Cell cycle</keyword>
<dbReference type="GO" id="GO:0051301">
    <property type="term" value="P:cell division"/>
    <property type="evidence" value="ECO:0007669"/>
    <property type="project" value="UniProtKB-KW"/>
</dbReference>
<dbReference type="PROSITE" id="PS51284">
    <property type="entry name" value="DOC"/>
    <property type="match status" value="1"/>
</dbReference>
<protein>
    <recommendedName>
        <fullName evidence="6">Anaphase-promoting complex subunit 10</fullName>
    </recommendedName>
</protein>
<reference evidence="8 9" key="1">
    <citation type="journal article" date="2023" name="Elife">
        <title>Identification of key yeast species and microbe-microbe interactions impacting larval growth of Drosophila in the wild.</title>
        <authorList>
            <person name="Mure A."/>
            <person name="Sugiura Y."/>
            <person name="Maeda R."/>
            <person name="Honda K."/>
            <person name="Sakurai N."/>
            <person name="Takahashi Y."/>
            <person name="Watada M."/>
            <person name="Katoh T."/>
            <person name="Gotoh A."/>
            <person name="Gotoh Y."/>
            <person name="Taniguchi I."/>
            <person name="Nakamura K."/>
            <person name="Hayashi T."/>
            <person name="Katayama T."/>
            <person name="Uemura T."/>
            <person name="Hattori Y."/>
        </authorList>
    </citation>
    <scope>NUCLEOTIDE SEQUENCE [LARGE SCALE GENOMIC DNA]</scope>
    <source>
        <strain evidence="8 9">PK-24</strain>
    </source>
</reference>
<keyword evidence="9" id="KW-1185">Reference proteome</keyword>
<gene>
    <name evidence="8" type="ORF">DAPK24_012160</name>
</gene>
<proteinExistence type="inferred from homology"/>
<dbReference type="PANTHER" id="PTHR12936">
    <property type="entry name" value="ANAPHASE-PROMOTING COMPLEX 10"/>
    <property type="match status" value="1"/>
</dbReference>
<keyword evidence="4 6" id="KW-0833">Ubl conjugation pathway</keyword>
<dbReference type="SUPFAM" id="SSF49785">
    <property type="entry name" value="Galactose-binding domain-like"/>
    <property type="match status" value="1"/>
</dbReference>
<evidence type="ECO:0000256" key="6">
    <source>
        <dbReference type="PIRNR" id="PIRNR028841"/>
    </source>
</evidence>
<dbReference type="SMART" id="SM01337">
    <property type="entry name" value="APC10"/>
    <property type="match status" value="1"/>
</dbReference>
<dbReference type="EMBL" id="BTGB01000001">
    <property type="protein sequence ID" value="GMM44641.1"/>
    <property type="molecule type" value="Genomic_DNA"/>
</dbReference>
<dbReference type="Proteomes" id="UP001378960">
    <property type="component" value="Unassembled WGS sequence"/>
</dbReference>
<evidence type="ECO:0000256" key="1">
    <source>
        <dbReference type="ARBA" id="ARBA00006762"/>
    </source>
</evidence>
<dbReference type="InterPro" id="IPR016901">
    <property type="entry name" value="APC10/Doc1"/>
</dbReference>
<evidence type="ECO:0000256" key="2">
    <source>
        <dbReference type="ARBA" id="ARBA00022618"/>
    </source>
</evidence>
<keyword evidence="3 6" id="KW-0498">Mitosis</keyword>
<evidence type="ECO:0000256" key="3">
    <source>
        <dbReference type="ARBA" id="ARBA00022776"/>
    </source>
</evidence>
<comment type="caution">
    <text evidence="8">The sequence shown here is derived from an EMBL/GenBank/DDBJ whole genome shotgun (WGS) entry which is preliminary data.</text>
</comment>
<dbReference type="AlphaFoldDB" id="A0AAV5QZI5"/>
<evidence type="ECO:0000259" key="7">
    <source>
        <dbReference type="PROSITE" id="PS51284"/>
    </source>
</evidence>
<comment type="function">
    <text evidence="6">Component of the anaphase promoting complex/cyclosome (APC/C), a cell cycle-regulated E3 ubiquitin-protein ligase complex that controls progression through mitosis and the G1 phase of the cell cycle.</text>
</comment>
<dbReference type="CDD" id="cd08366">
    <property type="entry name" value="APC10"/>
    <property type="match status" value="1"/>
</dbReference>
<dbReference type="InterPro" id="IPR004939">
    <property type="entry name" value="APC_su10/DOC_dom"/>
</dbReference>